<gene>
    <name evidence="11" type="ORF">NHE_0314</name>
</gene>
<evidence type="ECO:0000256" key="8">
    <source>
        <dbReference type="ARBA" id="ARBA00023014"/>
    </source>
</evidence>
<dbReference type="InterPro" id="IPR017900">
    <property type="entry name" value="4Fe4S_Fe_S_CS"/>
</dbReference>
<dbReference type="KEGG" id="nhm:NHE_0314"/>
<dbReference type="RefSeq" id="WP_038559174.1">
    <property type="nucleotide sequence ID" value="NZ_CP007481.1"/>
</dbReference>
<keyword evidence="3 9" id="KW-0813">Transport</keyword>
<keyword evidence="8 9" id="KW-0411">Iron-sulfur</keyword>
<keyword evidence="7 9" id="KW-0408">Iron</keyword>
<reference evidence="11 12" key="1">
    <citation type="submission" date="2014-03" db="EMBL/GenBank/DDBJ databases">
        <title>Sequencing and Comparison of Genomes and Transcriptome Profiles of Human Ehrlichiosis Agents.</title>
        <authorList>
            <person name="Lin M."/>
            <person name="Daugherty S.C."/>
            <person name="Nagaraj S."/>
            <person name="Cheng Z."/>
            <person name="Xiong Q."/>
            <person name="Lin F.-Y."/>
            <person name="Sengamalay N."/>
            <person name="Ott S."/>
            <person name="Godinez A."/>
            <person name="Tallon L.J."/>
            <person name="Sadzewicz L."/>
            <person name="Fraser C.M."/>
            <person name="Dunning Hotopp J.C."/>
            <person name="Rikihisa Y."/>
        </authorList>
    </citation>
    <scope>NUCLEOTIDE SEQUENCE [LARGE SCALE GENOMIC DNA]</scope>
    <source>
        <strain evidence="11 12">Oregon</strain>
    </source>
</reference>
<keyword evidence="4 9" id="KW-0004">4Fe-4S</keyword>
<dbReference type="GO" id="GO:0051539">
    <property type="term" value="F:4 iron, 4 sulfur cluster binding"/>
    <property type="evidence" value="ECO:0007669"/>
    <property type="project" value="UniProtKB-UniRule"/>
</dbReference>
<comment type="cofactor">
    <cofactor evidence="2 9">
        <name>[4Fe-4S] cluster</name>
        <dbReference type="ChEBI" id="CHEBI:49883"/>
    </cofactor>
</comment>
<proteinExistence type="predicted"/>
<sequence>MPHVVTEKCVKCKYTDCVEVCPVDCFHEGEEYLVIDPEVCIDCGVCVPECPIEAIVNDETYIDGKSLEAIVSEKDSSVLTERQSNVKFMATFNRKRSAELPVIVAKKDPMVEADVWSAIDNKIQFIKDAENG</sequence>
<evidence type="ECO:0000256" key="4">
    <source>
        <dbReference type="ARBA" id="ARBA00022485"/>
    </source>
</evidence>
<feature type="domain" description="4Fe-4S ferredoxin-type" evidence="10">
    <location>
        <begin position="1"/>
        <end position="30"/>
    </location>
</feature>
<dbReference type="PROSITE" id="PS00198">
    <property type="entry name" value="4FE4S_FER_1"/>
    <property type="match status" value="1"/>
</dbReference>
<dbReference type="PRINTS" id="PR00354">
    <property type="entry name" value="7FE8SFRDOXIN"/>
</dbReference>
<dbReference type="PANTHER" id="PTHR42859">
    <property type="entry name" value="OXIDOREDUCTASE"/>
    <property type="match status" value="1"/>
</dbReference>
<dbReference type="AlphaFoldDB" id="X5GW20"/>
<dbReference type="Pfam" id="PF00037">
    <property type="entry name" value="Fer4"/>
    <property type="match status" value="1"/>
</dbReference>
<evidence type="ECO:0000256" key="6">
    <source>
        <dbReference type="ARBA" id="ARBA00022982"/>
    </source>
</evidence>
<dbReference type="InterPro" id="IPR017896">
    <property type="entry name" value="4Fe4S_Fe-S-bd"/>
</dbReference>
<dbReference type="EMBL" id="CP007481">
    <property type="protein sequence ID" value="AHX11272.1"/>
    <property type="molecule type" value="Genomic_DNA"/>
</dbReference>
<evidence type="ECO:0000256" key="5">
    <source>
        <dbReference type="ARBA" id="ARBA00022723"/>
    </source>
</evidence>
<keyword evidence="6 9" id="KW-0249">Electron transport</keyword>
<protein>
    <recommendedName>
        <fullName evidence="9">Ferredoxin</fullName>
    </recommendedName>
</protein>
<accession>X5GW20</accession>
<evidence type="ECO:0000256" key="1">
    <source>
        <dbReference type="ARBA" id="ARBA00001927"/>
    </source>
</evidence>
<dbReference type="HOGENOM" id="CLU_139698_0_0_5"/>
<keyword evidence="5 9" id="KW-0479">Metal-binding</keyword>
<dbReference type="Proteomes" id="UP000023755">
    <property type="component" value="Chromosome"/>
</dbReference>
<dbReference type="SUPFAM" id="SSF54862">
    <property type="entry name" value="4Fe-4S ferredoxins"/>
    <property type="match status" value="1"/>
</dbReference>
<dbReference type="GO" id="GO:0009055">
    <property type="term" value="F:electron transfer activity"/>
    <property type="evidence" value="ECO:0007669"/>
    <property type="project" value="UniProtKB-UniRule"/>
</dbReference>
<evidence type="ECO:0000259" key="10">
    <source>
        <dbReference type="PROSITE" id="PS51379"/>
    </source>
</evidence>
<dbReference type="InterPro" id="IPR000813">
    <property type="entry name" value="7Fe_ferredoxin"/>
</dbReference>
<dbReference type="Gene3D" id="3.30.70.20">
    <property type="match status" value="1"/>
</dbReference>
<evidence type="ECO:0000256" key="9">
    <source>
        <dbReference type="RuleBase" id="RU365098"/>
    </source>
</evidence>
<organism evidence="11 12">
    <name type="scientific">Neorickettsia helminthoeca str. Oregon</name>
    <dbReference type="NCBI Taxonomy" id="1286528"/>
    <lineage>
        <taxon>Bacteria</taxon>
        <taxon>Pseudomonadati</taxon>
        <taxon>Pseudomonadota</taxon>
        <taxon>Alphaproteobacteria</taxon>
        <taxon>Rickettsiales</taxon>
        <taxon>Anaplasmataceae</taxon>
        <taxon>Neorickettsia</taxon>
    </lineage>
</organism>
<evidence type="ECO:0000256" key="2">
    <source>
        <dbReference type="ARBA" id="ARBA00001966"/>
    </source>
</evidence>
<dbReference type="GO" id="GO:0046872">
    <property type="term" value="F:metal ion binding"/>
    <property type="evidence" value="ECO:0007669"/>
    <property type="project" value="UniProtKB-UniRule"/>
</dbReference>
<dbReference type="PANTHER" id="PTHR42859:SF2">
    <property type="entry name" value="FERREDOXIN"/>
    <property type="match status" value="1"/>
</dbReference>
<dbReference type="OrthoDB" id="9803397at2"/>
<name>X5GW20_9RICK</name>
<dbReference type="STRING" id="1286528.NHE_0314"/>
<dbReference type="InterPro" id="IPR050294">
    <property type="entry name" value="RnfB_subfamily"/>
</dbReference>
<feature type="domain" description="4Fe-4S ferredoxin-type" evidence="10">
    <location>
        <begin position="31"/>
        <end position="60"/>
    </location>
</feature>
<keyword evidence="12" id="KW-1185">Reference proteome</keyword>
<evidence type="ECO:0000256" key="7">
    <source>
        <dbReference type="ARBA" id="ARBA00023004"/>
    </source>
</evidence>
<comment type="cofactor">
    <cofactor evidence="1">
        <name>[3Fe-4S] cluster</name>
        <dbReference type="ChEBI" id="CHEBI:21137"/>
    </cofactor>
</comment>
<evidence type="ECO:0000313" key="11">
    <source>
        <dbReference type="EMBL" id="AHX11272.1"/>
    </source>
</evidence>
<evidence type="ECO:0000256" key="3">
    <source>
        <dbReference type="ARBA" id="ARBA00022448"/>
    </source>
</evidence>
<dbReference type="PROSITE" id="PS51379">
    <property type="entry name" value="4FE4S_FER_2"/>
    <property type="match status" value="2"/>
</dbReference>
<comment type="function">
    <text evidence="9">Ferredoxins are iron-sulfur proteins that transfer electrons in a wide variety of metabolic reactions.</text>
</comment>
<evidence type="ECO:0000313" key="12">
    <source>
        <dbReference type="Proteomes" id="UP000023755"/>
    </source>
</evidence>